<evidence type="ECO:0008006" key="4">
    <source>
        <dbReference type="Google" id="ProtNLM"/>
    </source>
</evidence>
<dbReference type="PANTHER" id="PTHR33099:SF7">
    <property type="entry name" value="MYND-TYPE DOMAIN-CONTAINING PROTEIN"/>
    <property type="match status" value="1"/>
</dbReference>
<proteinExistence type="predicted"/>
<dbReference type="Gene3D" id="2.60.120.620">
    <property type="entry name" value="q2cbj1_9rhob like domain"/>
    <property type="match status" value="1"/>
</dbReference>
<feature type="region of interest" description="Disordered" evidence="1">
    <location>
        <begin position="1"/>
        <end position="36"/>
    </location>
</feature>
<accession>A0AA88GLG1</accession>
<dbReference type="GeneID" id="68098724"/>
<gene>
    <name evidence="2" type="ORF">C9374_006270</name>
</gene>
<dbReference type="RefSeq" id="XP_044546961.1">
    <property type="nucleotide sequence ID" value="XM_044696112.1"/>
</dbReference>
<evidence type="ECO:0000313" key="2">
    <source>
        <dbReference type="EMBL" id="KAG2381281.1"/>
    </source>
</evidence>
<dbReference type="AlphaFoldDB" id="A0AA88GLG1"/>
<protein>
    <recommendedName>
        <fullName evidence="4">Prolyl 4-hydroxylase alpha subunit Fe(2+) 2OG dioxygenase domain-containing protein</fullName>
    </recommendedName>
</protein>
<dbReference type="PANTHER" id="PTHR33099">
    <property type="entry name" value="FE2OG DIOXYGENASE DOMAIN-CONTAINING PROTEIN"/>
    <property type="match status" value="1"/>
</dbReference>
<keyword evidence="3" id="KW-1185">Reference proteome</keyword>
<reference evidence="2 3" key="1">
    <citation type="journal article" date="2018" name="BMC Genomics">
        <title>The genome of Naegleria lovaniensis, the basis for a comparative approach to unravel pathogenicity factors of the human pathogenic amoeba N. fowleri.</title>
        <authorList>
            <person name="Liechti N."/>
            <person name="Schurch N."/>
            <person name="Bruggmann R."/>
            <person name="Wittwer M."/>
        </authorList>
    </citation>
    <scope>NUCLEOTIDE SEQUENCE [LARGE SCALE GENOMIC DNA]</scope>
    <source>
        <strain evidence="2 3">ATCC 30569</strain>
    </source>
</reference>
<name>A0AA88GLG1_NAELO</name>
<comment type="caution">
    <text evidence="2">The sequence shown here is derived from an EMBL/GenBank/DDBJ whole genome shotgun (WGS) entry which is preliminary data.</text>
</comment>
<dbReference type="Proteomes" id="UP000816034">
    <property type="component" value="Unassembled WGS sequence"/>
</dbReference>
<sequence length="665" mass="75482">MLSNREVINISDDDGSNSSSTKEEKPQTATTTSEERSIGGELVSIFSNLETVGDFSCGGELAANYVIPGLTIKKDDQFIPISLPICTHEQANTLIQVCRKAPYGLGEQTLYDDQVRNTWQLDPSQFQLTNPKWTQLVQDLVNSKVKKGLGIPPEVDIKASLYKLLFYEKDGHFNFHKDTEKEEGMFATLVIQFPCIYTGGELVVQHNGREQLYDFQTNSQFGAFYASFYADFVPQLQELFTKWNNGEFRESKILYMLEHEYTQAGLSFDVLKGSDEAIVSAITNANRDGQLVGCALGIVKKVESGSASCSGYSYYGGGDFEMDEVYDVTLSLTHCVGMDNKVNTNLRSVGIADKEIFPRDVWKELEADGESVEEATGNEGATMERRYHQAVIILWPEKAAFNMILDMDNREAFHQMLNLIKKWEVEQSTTKEELRPKYISLLNRLIAKKGRDVDMNELFYMIQSLNDVRLVKTSCKMLTHGYRYQQELSKEKILFIMRCCTYFGLEKVKRYVNEMKLPADMESLGGLVHSIKEEGNPAAQYLFDKFMSNRLNYVAEKKTWIKEAQALFHMFLTIDHNKGIEIVAQNVENSYQQNKKQLSDLGSTLLKLGQSFNTKFFENDKLVHLLNMCIDDLKAETSPSVPQASYSLNVKLNCTCTGVLRYNHS</sequence>
<evidence type="ECO:0000256" key="1">
    <source>
        <dbReference type="SAM" id="MobiDB-lite"/>
    </source>
</evidence>
<dbReference type="EMBL" id="PYSW02000027">
    <property type="protein sequence ID" value="KAG2381281.1"/>
    <property type="molecule type" value="Genomic_DNA"/>
</dbReference>
<organism evidence="2 3">
    <name type="scientific">Naegleria lovaniensis</name>
    <name type="common">Amoeba</name>
    <dbReference type="NCBI Taxonomy" id="51637"/>
    <lineage>
        <taxon>Eukaryota</taxon>
        <taxon>Discoba</taxon>
        <taxon>Heterolobosea</taxon>
        <taxon>Tetramitia</taxon>
        <taxon>Eutetramitia</taxon>
        <taxon>Vahlkampfiidae</taxon>
        <taxon>Naegleria</taxon>
    </lineage>
</organism>
<evidence type="ECO:0000313" key="3">
    <source>
        <dbReference type="Proteomes" id="UP000816034"/>
    </source>
</evidence>